<protein>
    <submittedName>
        <fullName evidence="1">Uncharacterized protein</fullName>
    </submittedName>
</protein>
<evidence type="ECO:0000313" key="2">
    <source>
        <dbReference type="Proteomes" id="UP000004407"/>
    </source>
</evidence>
<proteinExistence type="predicted"/>
<organism evidence="1 2">
    <name type="scientific">Leyella stercorea DSM 18206</name>
    <dbReference type="NCBI Taxonomy" id="1002367"/>
    <lineage>
        <taxon>Bacteria</taxon>
        <taxon>Pseudomonadati</taxon>
        <taxon>Bacteroidota</taxon>
        <taxon>Bacteroidia</taxon>
        <taxon>Bacteroidales</taxon>
        <taxon>Prevotellaceae</taxon>
        <taxon>Leyella</taxon>
    </lineage>
</organism>
<name>G6B1C8_9BACT</name>
<gene>
    <name evidence="1" type="ORF">HMPREF0673_02700</name>
</gene>
<reference evidence="1 2" key="1">
    <citation type="submission" date="2011-08" db="EMBL/GenBank/DDBJ databases">
        <authorList>
            <person name="Weinstock G."/>
            <person name="Sodergren E."/>
            <person name="Clifton S."/>
            <person name="Fulton L."/>
            <person name="Fulton B."/>
            <person name="Courtney L."/>
            <person name="Fronick C."/>
            <person name="Harrison M."/>
            <person name="Strong C."/>
            <person name="Farmer C."/>
            <person name="Delahaunty K."/>
            <person name="Markovic C."/>
            <person name="Hall O."/>
            <person name="Minx P."/>
            <person name="Tomlinson C."/>
            <person name="Mitreva M."/>
            <person name="Hou S."/>
            <person name="Chen J."/>
            <person name="Wollam A."/>
            <person name="Pepin K.H."/>
            <person name="Johnson M."/>
            <person name="Bhonagiri V."/>
            <person name="Zhang X."/>
            <person name="Suruliraj S."/>
            <person name="Warren W."/>
            <person name="Chinwalla A."/>
            <person name="Mardis E.R."/>
            <person name="Wilson R.K."/>
        </authorList>
    </citation>
    <scope>NUCLEOTIDE SEQUENCE [LARGE SCALE GENOMIC DNA]</scope>
    <source>
        <strain evidence="1 2">DSM 18206</strain>
    </source>
</reference>
<evidence type="ECO:0000313" key="1">
    <source>
        <dbReference type="EMBL" id="EHJ36597.1"/>
    </source>
</evidence>
<sequence>MQHPFEDVDVHLMAVPARCTVAVDVPVAVHEILRITVILFAARDNITEIQGSCFSDQGIKFLRCILFCHEMVQMFIPSKKREGLCQVFSFWIILKNL</sequence>
<dbReference type="eggNOG" id="ENOG502ZJ78">
    <property type="taxonomic scope" value="Bacteria"/>
</dbReference>
<dbReference type="AlphaFoldDB" id="G6B1C8"/>
<comment type="caution">
    <text evidence="1">The sequence shown here is derived from an EMBL/GenBank/DDBJ whole genome shotgun (WGS) entry which is preliminary data.</text>
</comment>
<dbReference type="HOGENOM" id="CLU_2344320_0_0_10"/>
<accession>G6B1C8</accession>
<dbReference type="Proteomes" id="UP000004407">
    <property type="component" value="Unassembled WGS sequence"/>
</dbReference>
<dbReference type="EMBL" id="AFZZ01000238">
    <property type="protein sequence ID" value="EHJ36597.1"/>
    <property type="molecule type" value="Genomic_DNA"/>
</dbReference>